<dbReference type="PANTHER" id="PTHR33567:SF3">
    <property type="entry name" value="CHROMATE ION TRANSPORTER (EUROFUNG)"/>
    <property type="match status" value="1"/>
</dbReference>
<keyword evidence="4 7" id="KW-0812">Transmembrane</keyword>
<dbReference type="EMBL" id="RCHC01000007">
    <property type="protein sequence ID" value="RLL22158.1"/>
    <property type="molecule type" value="Genomic_DNA"/>
</dbReference>
<organism evidence="8 9">
    <name type="scientific">Acinetobacter chengduensis</name>
    <dbReference type="NCBI Taxonomy" id="2420890"/>
    <lineage>
        <taxon>Bacteria</taxon>
        <taxon>Pseudomonadati</taxon>
        <taxon>Pseudomonadota</taxon>
        <taxon>Gammaproteobacteria</taxon>
        <taxon>Moraxellales</taxon>
        <taxon>Moraxellaceae</taxon>
        <taxon>Acinetobacter</taxon>
    </lineage>
</organism>
<evidence type="ECO:0000256" key="4">
    <source>
        <dbReference type="ARBA" id="ARBA00022692"/>
    </source>
</evidence>
<evidence type="ECO:0000256" key="7">
    <source>
        <dbReference type="SAM" id="Phobius"/>
    </source>
</evidence>
<dbReference type="NCBIfam" id="TIGR00937">
    <property type="entry name" value="2A51"/>
    <property type="match status" value="1"/>
</dbReference>
<dbReference type="RefSeq" id="WP_120375273.1">
    <property type="nucleotide sequence ID" value="NZ_RCHC01000007.1"/>
</dbReference>
<feature type="transmembrane region" description="Helical" evidence="7">
    <location>
        <begin position="116"/>
        <end position="136"/>
    </location>
</feature>
<dbReference type="Proteomes" id="UP000280271">
    <property type="component" value="Unassembled WGS sequence"/>
</dbReference>
<dbReference type="InterPro" id="IPR003370">
    <property type="entry name" value="Chromate_transpt"/>
</dbReference>
<feature type="transmembrane region" description="Helical" evidence="7">
    <location>
        <begin position="303"/>
        <end position="326"/>
    </location>
</feature>
<feature type="transmembrane region" description="Helical" evidence="7">
    <location>
        <begin position="236"/>
        <end position="257"/>
    </location>
</feature>
<name>A0ABX9TWS7_9GAMM</name>
<keyword evidence="6 7" id="KW-0472">Membrane</keyword>
<evidence type="ECO:0000313" key="8">
    <source>
        <dbReference type="EMBL" id="RLL22158.1"/>
    </source>
</evidence>
<reference evidence="8 9" key="1">
    <citation type="submission" date="2018-09" db="EMBL/GenBank/DDBJ databases">
        <title>The draft genome of Acinetobacter sp. strains.</title>
        <authorList>
            <person name="Qin J."/>
            <person name="Feng Y."/>
            <person name="Zong Z."/>
        </authorList>
    </citation>
    <scope>NUCLEOTIDE SEQUENCE [LARGE SCALE GENOMIC DNA]</scope>
    <source>
        <strain evidence="8 9">WCHAc060005</strain>
    </source>
</reference>
<proteinExistence type="inferred from homology"/>
<dbReference type="Pfam" id="PF02417">
    <property type="entry name" value="Chromate_transp"/>
    <property type="match status" value="2"/>
</dbReference>
<feature type="transmembrane region" description="Helical" evidence="7">
    <location>
        <begin position="79"/>
        <end position="104"/>
    </location>
</feature>
<evidence type="ECO:0000256" key="6">
    <source>
        <dbReference type="ARBA" id="ARBA00023136"/>
    </source>
</evidence>
<evidence type="ECO:0000256" key="3">
    <source>
        <dbReference type="ARBA" id="ARBA00022475"/>
    </source>
</evidence>
<evidence type="ECO:0000256" key="1">
    <source>
        <dbReference type="ARBA" id="ARBA00004651"/>
    </source>
</evidence>
<evidence type="ECO:0000256" key="5">
    <source>
        <dbReference type="ARBA" id="ARBA00022989"/>
    </source>
</evidence>
<keyword evidence="9" id="KW-1185">Reference proteome</keyword>
<evidence type="ECO:0000256" key="2">
    <source>
        <dbReference type="ARBA" id="ARBA00005262"/>
    </source>
</evidence>
<comment type="caution">
    <text evidence="8">The sequence shown here is derived from an EMBL/GenBank/DDBJ whole genome shotgun (WGS) entry which is preliminary data.</text>
</comment>
<protein>
    <submittedName>
        <fullName evidence="8">Chromate efflux transporter</fullName>
    </submittedName>
</protein>
<keyword evidence="5 7" id="KW-1133">Transmembrane helix</keyword>
<feature type="transmembrane region" description="Helical" evidence="7">
    <location>
        <begin position="278"/>
        <end position="297"/>
    </location>
</feature>
<dbReference type="InterPro" id="IPR014047">
    <property type="entry name" value="Chr_Tranpt_l_chain"/>
</dbReference>
<accession>A0ABX9TWS7</accession>
<dbReference type="PIRSF" id="PIRSF004810">
    <property type="entry name" value="ChrA"/>
    <property type="match status" value="1"/>
</dbReference>
<feature type="transmembrane region" description="Helical" evidence="7">
    <location>
        <begin position="206"/>
        <end position="224"/>
    </location>
</feature>
<gene>
    <name evidence="8" type="primary">chrA</name>
    <name evidence="8" type="ORF">D9K81_08395</name>
</gene>
<dbReference type="PANTHER" id="PTHR33567">
    <property type="entry name" value="CHROMATE ION TRANSPORTER (EUROFUNG)"/>
    <property type="match status" value="1"/>
</dbReference>
<evidence type="ECO:0000313" key="9">
    <source>
        <dbReference type="Proteomes" id="UP000280271"/>
    </source>
</evidence>
<keyword evidence="3" id="KW-1003">Cell membrane</keyword>
<comment type="subcellular location">
    <subcellularLocation>
        <location evidence="1">Cell membrane</location>
        <topology evidence="1">Multi-pass membrane protein</topology>
    </subcellularLocation>
</comment>
<comment type="similarity">
    <text evidence="2">Belongs to the chromate ion transporter (CHR) (TC 2.A.51) family.</text>
</comment>
<sequence length="406" mass="45656">MGHQLNSHSYSKIFLIFFQLGCVAFGGPAAHLVFFHKTFVQQLKWLDEQQYAQLLALAQILPGPTSSQMGLAIGYVSRGYLGAVCAWLGFTLPSAIIMTVVAVLGVQLFPYLTSQFFHVIQLIVLAVVTWAFWQMLRSLCKQLWQYILMSFTALFLYFVPLALNQILVIVIAGLVGVVVAKYFKIEEQFTTQKISQKLLVPVRKKHAYIWLILFFIPFLVFPLLQNMHPSVLIKSFVSFYHTASFVFGGGHIILPLLHQDFVMTGLMSNEKFDLGYAFAQLMPGPLFSFASYIGALLPMTHSVILNAIIATVVIFTPSFLLIFGVLPYWSWVVKQKKIYQAIAGVNAAVVGILLCLLIQMTQKYVIQWMDILFIVCVIGLLRTNIPVWLTLIGTSGMYYAVLNLLS</sequence>
<feature type="transmembrane region" description="Helical" evidence="7">
    <location>
        <begin position="13"/>
        <end position="35"/>
    </location>
</feature>
<feature type="transmembrane region" description="Helical" evidence="7">
    <location>
        <begin position="338"/>
        <end position="359"/>
    </location>
</feature>